<feature type="transmembrane region" description="Helical" evidence="1">
    <location>
        <begin position="36"/>
        <end position="57"/>
    </location>
</feature>
<dbReference type="HOGENOM" id="CLU_037947_0_1_11"/>
<accession>Q0RHZ6</accession>
<protein>
    <submittedName>
        <fullName evidence="2">Integral membrane esterase</fullName>
    </submittedName>
</protein>
<proteinExistence type="predicted"/>
<dbReference type="eggNOG" id="COG0627">
    <property type="taxonomic scope" value="Bacteria"/>
</dbReference>
<feature type="transmembrane region" description="Helical" evidence="1">
    <location>
        <begin position="6"/>
        <end position="24"/>
    </location>
</feature>
<gene>
    <name evidence="2" type="ordered locus">FRAAL4234</name>
</gene>
<dbReference type="PANTHER" id="PTHR48098">
    <property type="entry name" value="ENTEROCHELIN ESTERASE-RELATED"/>
    <property type="match status" value="1"/>
</dbReference>
<keyword evidence="3" id="KW-1185">Reference proteome</keyword>
<dbReference type="AlphaFoldDB" id="Q0RHZ6"/>
<dbReference type="Gene3D" id="3.40.50.1820">
    <property type="entry name" value="alpha/beta hydrolase"/>
    <property type="match status" value="1"/>
</dbReference>
<keyword evidence="1" id="KW-0472">Membrane</keyword>
<name>Q0RHZ6_FRAAA</name>
<dbReference type="RefSeq" id="WP_011605361.1">
    <property type="nucleotide sequence ID" value="NC_008278.1"/>
</dbReference>
<evidence type="ECO:0000256" key="1">
    <source>
        <dbReference type="SAM" id="Phobius"/>
    </source>
</evidence>
<dbReference type="SUPFAM" id="SSF53474">
    <property type="entry name" value="alpha/beta-Hydrolases"/>
    <property type="match status" value="1"/>
</dbReference>
<dbReference type="KEGG" id="fal:FRAAL4234"/>
<dbReference type="EMBL" id="CT573213">
    <property type="protein sequence ID" value="CAJ62876.1"/>
    <property type="molecule type" value="Genomic_DNA"/>
</dbReference>
<dbReference type="Proteomes" id="UP000000657">
    <property type="component" value="Chromosome"/>
</dbReference>
<evidence type="ECO:0000313" key="2">
    <source>
        <dbReference type="EMBL" id="CAJ62876.1"/>
    </source>
</evidence>
<dbReference type="InterPro" id="IPR050583">
    <property type="entry name" value="Mycobacterial_A85_antigen"/>
</dbReference>
<dbReference type="InterPro" id="IPR000801">
    <property type="entry name" value="Esterase-like"/>
</dbReference>
<dbReference type="InterPro" id="IPR029058">
    <property type="entry name" value="AB_hydrolase_fold"/>
</dbReference>
<sequence length="375" mass="39922">MGSLVIIGKWFLLAFAGATLAAWVGCLRFARRGRRAVTAGMAGVAVVLTLATAADLVNAHYGYLPRVDDVIGVRSWPTASTHDAVTATPARTHPHGSVVDLPVPGVRSGFGVQQALVYLPPQYFTEPHARFPVVYLLHGSPGVPVDWYRANRAAQTGAWLADDHRPVILVAPRLSHGWLDDSECVDRPGEHIETYVVDDVIPTVDARLRALPDRADRVFAGMSAGGFCALNLGLRHRDLVGTIVDMSGMDRPTHDGGMVGLFGHRLDLAQVVEANTPARYAATLAPDPPMRIWFDCGLGDHEALGDTRAMASILGARPGFTVRLRLRPGAHDFGVWRPALRDGLAWALAPASGVPVGLPAARAALRPGTGVPAAA</sequence>
<evidence type="ECO:0000313" key="3">
    <source>
        <dbReference type="Proteomes" id="UP000000657"/>
    </source>
</evidence>
<dbReference type="STRING" id="326424.FRAAL4234"/>
<dbReference type="ESTHER" id="fraaa-q0rhz6">
    <property type="family name" value="A85-Est-Putative"/>
</dbReference>
<dbReference type="Pfam" id="PF00756">
    <property type="entry name" value="Esterase"/>
    <property type="match status" value="1"/>
</dbReference>
<keyword evidence="1" id="KW-0812">Transmembrane</keyword>
<reference evidence="2 3" key="1">
    <citation type="journal article" date="2007" name="Genome Res.">
        <title>Genome characteristics of facultatively symbiotic Frankia sp. strains reflect host range and host plant biogeography.</title>
        <authorList>
            <person name="Normand P."/>
            <person name="Lapierre P."/>
            <person name="Tisa L.S."/>
            <person name="Gogarten J.P."/>
            <person name="Alloisio N."/>
            <person name="Bagnarol E."/>
            <person name="Bassi C.A."/>
            <person name="Berry A.M."/>
            <person name="Bickhart D.M."/>
            <person name="Choisne N."/>
            <person name="Couloux A."/>
            <person name="Cournoyer B."/>
            <person name="Cruveiller S."/>
            <person name="Daubin V."/>
            <person name="Demange N."/>
            <person name="Francino M.P."/>
            <person name="Goltsman E."/>
            <person name="Huang Y."/>
            <person name="Kopp O.R."/>
            <person name="Labarre L."/>
            <person name="Lapidus A."/>
            <person name="Lavire C."/>
            <person name="Marechal J."/>
            <person name="Martinez M."/>
            <person name="Mastronunzio J.E."/>
            <person name="Mullin B.C."/>
            <person name="Niemann J."/>
            <person name="Pujic P."/>
            <person name="Rawnsley T."/>
            <person name="Rouy Z."/>
            <person name="Schenowitz C."/>
            <person name="Sellstedt A."/>
            <person name="Tavares F."/>
            <person name="Tomkins J.P."/>
            <person name="Vallenet D."/>
            <person name="Valverde C."/>
            <person name="Wall L.G."/>
            <person name="Wang Y."/>
            <person name="Medigue C."/>
            <person name="Benson D.R."/>
        </authorList>
    </citation>
    <scope>NUCLEOTIDE SEQUENCE [LARGE SCALE GENOMIC DNA]</scope>
    <source>
        <strain evidence="3">DSM 45986 / CECT 9034 / ACN14a</strain>
    </source>
</reference>
<dbReference type="PANTHER" id="PTHR48098:SF6">
    <property type="entry name" value="FERRI-BACILLIBACTIN ESTERASE BESA"/>
    <property type="match status" value="1"/>
</dbReference>
<keyword evidence="1" id="KW-1133">Transmembrane helix</keyword>
<organism evidence="2 3">
    <name type="scientific">Frankia alni (strain DSM 45986 / CECT 9034 / ACN14a)</name>
    <dbReference type="NCBI Taxonomy" id="326424"/>
    <lineage>
        <taxon>Bacteria</taxon>
        <taxon>Bacillati</taxon>
        <taxon>Actinomycetota</taxon>
        <taxon>Actinomycetes</taxon>
        <taxon>Frankiales</taxon>
        <taxon>Frankiaceae</taxon>
        <taxon>Frankia</taxon>
    </lineage>
</organism>
<dbReference type="OrthoDB" id="3670437at2"/>